<feature type="region of interest" description="Disordered" evidence="1">
    <location>
        <begin position="1"/>
        <end position="32"/>
    </location>
</feature>
<evidence type="ECO:0000313" key="2">
    <source>
        <dbReference type="EMBL" id="KAJ0394903.1"/>
    </source>
</evidence>
<protein>
    <recommendedName>
        <fullName evidence="4">Peptidase C1A papain C-terminal domain-containing protein</fullName>
    </recommendedName>
</protein>
<dbReference type="Gene3D" id="3.90.70.10">
    <property type="entry name" value="Cysteine proteinases"/>
    <property type="match status" value="1"/>
</dbReference>
<dbReference type="InterPro" id="IPR038765">
    <property type="entry name" value="Papain-like_cys_pep_sf"/>
</dbReference>
<evidence type="ECO:0000313" key="3">
    <source>
        <dbReference type="Proteomes" id="UP001209570"/>
    </source>
</evidence>
<dbReference type="EMBL" id="JAKCXM010000376">
    <property type="protein sequence ID" value="KAJ0394903.1"/>
    <property type="molecule type" value="Genomic_DNA"/>
</dbReference>
<sequence length="624" mass="70357">MDSNTSSYGTLAPMAHEEEGFLQRSPPRRRDSTMPWAKAVVGAAVGFAALGYCVTLQTSLSNQQAVIAKMQEKLDAMHAAVVDQATISNSARHKSPYAPAHNLPYKFAVEHATPLKTQDNRGTCWDFASVGVLEHSYRMQGIREGWLQEDEYLAISEQAYGAEVLRLCAGPPGSPQQKACLIPGNSIWENSTEGGDSTELFYLVNGLKNSIFPHSICPYIPDPGNDTKCDGLTPEKRKSNPLRLSIRKMDTYFDSVTVKKALVRDRRAMSLTTSMPYITHYYPCIGEFANDPRCNPASPSCTLCPPELAMSTCCIPIPGGENYNMNGEFIAHRGMTLEGGHVMTLVGYNDLYRTKDGFTGGFILKNSWFDGIHPALGPKHARGSHSIKYWLQEVSDWEERTMCPNSYSPHNWYQCGNFGEVVHANADSGAPRVPLPTKRSTAFGPGIESCLSNETRLYAETNIQPLHLRCTDEEFCDSRPEYTYFVRNTTEWGDRMQVMCLFEYNTVTTNSSELCLPPMLLERIAYIFSPIDEEIRENDPDVCGFYFYPYEVQQQYVNKFEGFYVNNYDIRWHPQSFLANKDEFPELDYSDVEKSTKKQNKYDFVGPFPFARVVSKDAWTADEL</sequence>
<dbReference type="PANTHER" id="PTHR35899:SF1">
    <property type="entry name" value="PEPTIDASE C1A PAPAIN C-TERMINAL DOMAIN-CONTAINING PROTEIN"/>
    <property type="match status" value="1"/>
</dbReference>
<dbReference type="CDD" id="cd02619">
    <property type="entry name" value="Peptidase_C1"/>
    <property type="match status" value="1"/>
</dbReference>
<evidence type="ECO:0008006" key="4">
    <source>
        <dbReference type="Google" id="ProtNLM"/>
    </source>
</evidence>
<reference evidence="2" key="1">
    <citation type="submission" date="2021-12" db="EMBL/GenBank/DDBJ databases">
        <title>Prjna785345.</title>
        <authorList>
            <person name="Rujirawat T."/>
            <person name="Krajaejun T."/>
        </authorList>
    </citation>
    <scope>NUCLEOTIDE SEQUENCE</scope>
    <source>
        <strain evidence="2">Pi057C3</strain>
    </source>
</reference>
<gene>
    <name evidence="2" type="ORF">P43SY_009973</name>
</gene>
<keyword evidence="3" id="KW-1185">Reference proteome</keyword>
<proteinExistence type="predicted"/>
<name>A0AAD5LE45_PYTIN</name>
<comment type="caution">
    <text evidence="2">The sequence shown here is derived from an EMBL/GenBank/DDBJ whole genome shotgun (WGS) entry which is preliminary data.</text>
</comment>
<dbReference type="Proteomes" id="UP001209570">
    <property type="component" value="Unassembled WGS sequence"/>
</dbReference>
<dbReference type="AlphaFoldDB" id="A0AAD5LE45"/>
<accession>A0AAD5LE45</accession>
<evidence type="ECO:0000256" key="1">
    <source>
        <dbReference type="SAM" id="MobiDB-lite"/>
    </source>
</evidence>
<dbReference type="SUPFAM" id="SSF54001">
    <property type="entry name" value="Cysteine proteinases"/>
    <property type="match status" value="1"/>
</dbReference>
<organism evidence="2 3">
    <name type="scientific">Pythium insidiosum</name>
    <name type="common">Pythiosis disease agent</name>
    <dbReference type="NCBI Taxonomy" id="114742"/>
    <lineage>
        <taxon>Eukaryota</taxon>
        <taxon>Sar</taxon>
        <taxon>Stramenopiles</taxon>
        <taxon>Oomycota</taxon>
        <taxon>Peronosporomycetes</taxon>
        <taxon>Pythiales</taxon>
        <taxon>Pythiaceae</taxon>
        <taxon>Pythium</taxon>
    </lineage>
</organism>
<dbReference type="PANTHER" id="PTHR35899">
    <property type="entry name" value="PAPAIN FAMILY CYSTEINE PROTEASE DOMAIN CONTAINING PROTEIN"/>
    <property type="match status" value="1"/>
</dbReference>